<accession>A0ABW0KNY5</accession>
<dbReference type="PANTHER" id="PTHR42693:SF33">
    <property type="entry name" value="ARYLSULFATASE"/>
    <property type="match status" value="1"/>
</dbReference>
<dbReference type="PROSITE" id="PS00149">
    <property type="entry name" value="SULFATASE_2"/>
    <property type="match status" value="1"/>
</dbReference>
<dbReference type="Gene3D" id="3.30.1120.10">
    <property type="match status" value="1"/>
</dbReference>
<evidence type="ECO:0000256" key="4">
    <source>
        <dbReference type="ARBA" id="ARBA00022837"/>
    </source>
</evidence>
<feature type="chain" id="PRO_5046281091" evidence="5">
    <location>
        <begin position="17"/>
        <end position="440"/>
    </location>
</feature>
<dbReference type="PANTHER" id="PTHR42693">
    <property type="entry name" value="ARYLSULFATASE FAMILY MEMBER"/>
    <property type="match status" value="1"/>
</dbReference>
<gene>
    <name evidence="7" type="ORF">ACFQDI_08960</name>
</gene>
<evidence type="ECO:0000313" key="7">
    <source>
        <dbReference type="EMBL" id="MFC5454980.1"/>
    </source>
</evidence>
<keyword evidence="5" id="KW-0732">Signal</keyword>
<evidence type="ECO:0000256" key="5">
    <source>
        <dbReference type="SAM" id="SignalP"/>
    </source>
</evidence>
<dbReference type="EMBL" id="JBHSMQ010000003">
    <property type="protein sequence ID" value="MFC5454980.1"/>
    <property type="molecule type" value="Genomic_DNA"/>
</dbReference>
<evidence type="ECO:0000259" key="6">
    <source>
        <dbReference type="Pfam" id="PF00884"/>
    </source>
</evidence>
<feature type="signal peptide" evidence="5">
    <location>
        <begin position="1"/>
        <end position="16"/>
    </location>
</feature>
<evidence type="ECO:0000256" key="3">
    <source>
        <dbReference type="ARBA" id="ARBA00022801"/>
    </source>
</evidence>
<keyword evidence="3" id="KW-0378">Hydrolase</keyword>
<evidence type="ECO:0000313" key="8">
    <source>
        <dbReference type="Proteomes" id="UP001596052"/>
    </source>
</evidence>
<dbReference type="InterPro" id="IPR024607">
    <property type="entry name" value="Sulfatase_CS"/>
</dbReference>
<feature type="domain" description="Sulfatase N-terminal" evidence="6">
    <location>
        <begin position="20"/>
        <end position="325"/>
    </location>
</feature>
<name>A0ABW0KNY5_9BACT</name>
<dbReference type="InterPro" id="IPR050738">
    <property type="entry name" value="Sulfatase"/>
</dbReference>
<dbReference type="Gene3D" id="3.40.720.10">
    <property type="entry name" value="Alkaline Phosphatase, subunit A"/>
    <property type="match status" value="1"/>
</dbReference>
<evidence type="ECO:0000256" key="2">
    <source>
        <dbReference type="ARBA" id="ARBA00022723"/>
    </source>
</evidence>
<dbReference type="InterPro" id="IPR017850">
    <property type="entry name" value="Alkaline_phosphatase_core_sf"/>
</dbReference>
<keyword evidence="4" id="KW-0106">Calcium</keyword>
<dbReference type="RefSeq" id="WP_377165614.1">
    <property type="nucleotide sequence ID" value="NZ_JBHSMQ010000003.1"/>
</dbReference>
<keyword evidence="2" id="KW-0479">Metal-binding</keyword>
<dbReference type="SUPFAM" id="SSF53649">
    <property type="entry name" value="Alkaline phosphatase-like"/>
    <property type="match status" value="1"/>
</dbReference>
<dbReference type="InterPro" id="IPR000917">
    <property type="entry name" value="Sulfatase_N"/>
</dbReference>
<reference evidence="8" key="1">
    <citation type="journal article" date="2019" name="Int. J. Syst. Evol. Microbiol.">
        <title>The Global Catalogue of Microorganisms (GCM) 10K type strain sequencing project: providing services to taxonomists for standard genome sequencing and annotation.</title>
        <authorList>
            <consortium name="The Broad Institute Genomics Platform"/>
            <consortium name="The Broad Institute Genome Sequencing Center for Infectious Disease"/>
            <person name="Wu L."/>
            <person name="Ma J."/>
        </authorList>
    </citation>
    <scope>NUCLEOTIDE SEQUENCE [LARGE SCALE GENOMIC DNA]</scope>
    <source>
        <strain evidence="8">CGMCC 4.1469</strain>
    </source>
</reference>
<protein>
    <submittedName>
        <fullName evidence="7">Sulfatase-like hydrolase/transferase</fullName>
    </submittedName>
</protein>
<comment type="caution">
    <text evidence="7">The sequence shown here is derived from an EMBL/GenBank/DDBJ whole genome shotgun (WGS) entry which is preliminary data.</text>
</comment>
<evidence type="ECO:0000256" key="1">
    <source>
        <dbReference type="ARBA" id="ARBA00008779"/>
    </source>
</evidence>
<organism evidence="7 8">
    <name type="scientific">Prosthecobacter fluviatilis</name>
    <dbReference type="NCBI Taxonomy" id="445931"/>
    <lineage>
        <taxon>Bacteria</taxon>
        <taxon>Pseudomonadati</taxon>
        <taxon>Verrucomicrobiota</taxon>
        <taxon>Verrucomicrobiia</taxon>
        <taxon>Verrucomicrobiales</taxon>
        <taxon>Verrucomicrobiaceae</taxon>
        <taxon>Prosthecobacter</taxon>
    </lineage>
</organism>
<dbReference type="Proteomes" id="UP001596052">
    <property type="component" value="Unassembled WGS sequence"/>
</dbReference>
<sequence length="440" mass="48698">MRCFLLALVCALNAWAAEKPNVVFILVDDMGLGDASCFGGQVPTPHMDRLAGEGMQFRQFYVASPICSASRCGVLTGQFPARWRITSYLQTRAGNRECEQADFLDPQAPSLPRAFHEAGYATAHIGKWHLGGGRDVADAPQFAAYGYDLGLGTYESPEPAAALGLKTMPWETRREPQQVERHERTRWMVDEVLKFMQQHASGPFFVNLWLDDVHTPYRPVEGRDERGLPEKYRDVLVETDRQIGRLADALPRNTLLLLCGDNGPEPTLNRARTKGLRGMKWSLYEGGIRTPLIVRWPGVVPAGGVNESTVVSSVDFMPTLCSLAKITPPKAAQDGEDMSAALRGEKVLRQKPLFWEYGRKPGAAGKVKGGFPYPKEPDSKSPNVAIREGGWKLLVNADGTQTELYHLGRDPNETTNLAEAEKETAERLKKAALEWRAALP</sequence>
<comment type="similarity">
    <text evidence="1">Belongs to the sulfatase family.</text>
</comment>
<dbReference type="Pfam" id="PF00884">
    <property type="entry name" value="Sulfatase"/>
    <property type="match status" value="1"/>
</dbReference>
<proteinExistence type="inferred from homology"/>
<keyword evidence="8" id="KW-1185">Reference proteome</keyword>